<evidence type="ECO:0000256" key="4">
    <source>
        <dbReference type="ARBA" id="ARBA00023136"/>
    </source>
</evidence>
<evidence type="ECO:0000259" key="6">
    <source>
        <dbReference type="PROSITE" id="PS50850"/>
    </source>
</evidence>
<dbReference type="InterPro" id="IPR011701">
    <property type="entry name" value="MFS"/>
</dbReference>
<feature type="domain" description="Major facilitator superfamily (MFS) profile" evidence="6">
    <location>
        <begin position="57"/>
        <end position="221"/>
    </location>
</feature>
<dbReference type="Pfam" id="PF07690">
    <property type="entry name" value="MFS_1"/>
    <property type="match status" value="1"/>
</dbReference>
<protein>
    <recommendedName>
        <fullName evidence="6">Major facilitator superfamily (MFS) profile domain-containing protein</fullName>
    </recommendedName>
</protein>
<dbReference type="PANTHER" id="PTHR23502">
    <property type="entry name" value="MAJOR FACILITATOR SUPERFAMILY"/>
    <property type="match status" value="1"/>
</dbReference>
<dbReference type="Proteomes" id="UP001385951">
    <property type="component" value="Unassembled WGS sequence"/>
</dbReference>
<keyword evidence="3 5" id="KW-1133">Transmembrane helix</keyword>
<proteinExistence type="predicted"/>
<comment type="subcellular location">
    <subcellularLocation>
        <location evidence="1">Membrane</location>
        <topology evidence="1">Multi-pass membrane protein</topology>
    </subcellularLocation>
</comment>
<reference evidence="7 8" key="1">
    <citation type="submission" date="2022-09" db="EMBL/GenBank/DDBJ databases">
        <authorList>
            <person name="Palmer J.M."/>
        </authorList>
    </citation>
    <scope>NUCLEOTIDE SEQUENCE [LARGE SCALE GENOMIC DNA]</scope>
    <source>
        <strain evidence="7 8">DSM 7382</strain>
    </source>
</reference>
<evidence type="ECO:0000313" key="7">
    <source>
        <dbReference type="EMBL" id="KAK7692952.1"/>
    </source>
</evidence>
<comment type="caution">
    <text evidence="7">The sequence shown here is derived from an EMBL/GenBank/DDBJ whole genome shotgun (WGS) entry which is preliminary data.</text>
</comment>
<evidence type="ECO:0000256" key="5">
    <source>
        <dbReference type="SAM" id="Phobius"/>
    </source>
</evidence>
<evidence type="ECO:0000256" key="3">
    <source>
        <dbReference type="ARBA" id="ARBA00022989"/>
    </source>
</evidence>
<gene>
    <name evidence="7" type="ORF">QCA50_004593</name>
</gene>
<keyword evidence="2 5" id="KW-0812">Transmembrane</keyword>
<evidence type="ECO:0000256" key="2">
    <source>
        <dbReference type="ARBA" id="ARBA00022692"/>
    </source>
</evidence>
<keyword evidence="8" id="KW-1185">Reference proteome</keyword>
<dbReference type="GO" id="GO:0005886">
    <property type="term" value="C:plasma membrane"/>
    <property type="evidence" value="ECO:0007669"/>
    <property type="project" value="TreeGrafter"/>
</dbReference>
<sequence length="221" mass="23735">MQTEPLDDHDPLDVEKTASIPHSVELSSKLHDHDPYEVTLDKEIDPRNLPAWRKWLAVLVINAGAICVSSSSSMAAFAQPAIAAEWHVSMEVTVLGVSLFTIGLGAGPFLVGAIAELVGQRPIYLGSYFLLWVFTWPVAFTDSIAVYMIFRFLGGIAGSAFLSIGGGTISDLFTPDQVATPMASYVVATFIGPNFGPLFTGFIAEVRSSKSTLSRSIPISL</sequence>
<dbReference type="AlphaFoldDB" id="A0AAW0GSQ1"/>
<keyword evidence="4 5" id="KW-0472">Membrane</keyword>
<feature type="transmembrane region" description="Helical" evidence="5">
    <location>
        <begin position="90"/>
        <end position="111"/>
    </location>
</feature>
<dbReference type="GO" id="GO:0022857">
    <property type="term" value="F:transmembrane transporter activity"/>
    <property type="evidence" value="ECO:0007669"/>
    <property type="project" value="InterPro"/>
</dbReference>
<feature type="transmembrane region" description="Helical" evidence="5">
    <location>
        <begin position="123"/>
        <end position="140"/>
    </location>
</feature>
<feature type="transmembrane region" description="Helical" evidence="5">
    <location>
        <begin position="55"/>
        <end position="78"/>
    </location>
</feature>
<organism evidence="7 8">
    <name type="scientific">Cerrena zonata</name>
    <dbReference type="NCBI Taxonomy" id="2478898"/>
    <lineage>
        <taxon>Eukaryota</taxon>
        <taxon>Fungi</taxon>
        <taxon>Dikarya</taxon>
        <taxon>Basidiomycota</taxon>
        <taxon>Agaricomycotina</taxon>
        <taxon>Agaricomycetes</taxon>
        <taxon>Polyporales</taxon>
        <taxon>Cerrenaceae</taxon>
        <taxon>Cerrena</taxon>
    </lineage>
</organism>
<dbReference type="InterPro" id="IPR020846">
    <property type="entry name" value="MFS_dom"/>
</dbReference>
<dbReference type="PANTHER" id="PTHR23502:SF7">
    <property type="entry name" value="DRUG_PROTON ANTIPORTER YHK8-RELATED"/>
    <property type="match status" value="1"/>
</dbReference>
<accession>A0AAW0GSQ1</accession>
<dbReference type="EMBL" id="JASBNA010000004">
    <property type="protein sequence ID" value="KAK7692952.1"/>
    <property type="molecule type" value="Genomic_DNA"/>
</dbReference>
<dbReference type="SUPFAM" id="SSF103473">
    <property type="entry name" value="MFS general substrate transporter"/>
    <property type="match status" value="1"/>
</dbReference>
<feature type="transmembrane region" description="Helical" evidence="5">
    <location>
        <begin position="182"/>
        <end position="204"/>
    </location>
</feature>
<dbReference type="Gene3D" id="1.20.1720.10">
    <property type="entry name" value="Multidrug resistance protein D"/>
    <property type="match status" value="1"/>
</dbReference>
<dbReference type="PROSITE" id="PS50850">
    <property type="entry name" value="MFS"/>
    <property type="match status" value="1"/>
</dbReference>
<evidence type="ECO:0000256" key="1">
    <source>
        <dbReference type="ARBA" id="ARBA00004141"/>
    </source>
</evidence>
<name>A0AAW0GSQ1_9APHY</name>
<evidence type="ECO:0000313" key="8">
    <source>
        <dbReference type="Proteomes" id="UP001385951"/>
    </source>
</evidence>
<dbReference type="InterPro" id="IPR036259">
    <property type="entry name" value="MFS_trans_sf"/>
</dbReference>